<dbReference type="Proteomes" id="UP000077143">
    <property type="component" value="Chromosome"/>
</dbReference>
<dbReference type="KEGG" id="madi:A7U43_22140"/>
<evidence type="ECO:0008006" key="3">
    <source>
        <dbReference type="Google" id="ProtNLM"/>
    </source>
</evidence>
<dbReference type="STRING" id="1682113.A7U43_22140"/>
<accession>A0A172URF3</accession>
<dbReference type="SUPFAM" id="SSF52980">
    <property type="entry name" value="Restriction endonuclease-like"/>
    <property type="match status" value="1"/>
</dbReference>
<dbReference type="AlphaFoldDB" id="A0A172URF3"/>
<dbReference type="InterPro" id="IPR011335">
    <property type="entry name" value="Restrct_endonuc-II-like"/>
</dbReference>
<evidence type="ECO:0000313" key="1">
    <source>
        <dbReference type="EMBL" id="ANE81625.1"/>
    </source>
</evidence>
<sequence length="315" mass="35215">MGELIVGSHARAAGTVTDHELRRWYDRVHRDIYTSRGHQLTLDERIAAAHLRTGGTGVIAGVAASALLGAEWVDGDIPIEMIWNISRAPARIIVRRERIGADEITAHRGVPVTTPTRTALDIGRHLGRGEAIARLDALQRATPFQQDDVVALVERYRGARGLKQLRSLLPLVDGGAESPRESRLRLLYLDAGFPDLTTQIQVYDGRRPLRRLDMGWEQFMVAVEYDGGQHQTDRYQYLKDLRVIPQLERMGWTVLRVVREQSDRETLVQAYRALIARGWDGILGTPHPSVARLVASLPLSRTSLALPLDNRKLAG</sequence>
<name>A0A172URF3_9MYCO</name>
<dbReference type="EMBL" id="CP015596">
    <property type="protein sequence ID" value="ANE81625.1"/>
    <property type="molecule type" value="Genomic_DNA"/>
</dbReference>
<reference evidence="1 2" key="1">
    <citation type="submission" date="2016-05" db="EMBL/GenBank/DDBJ databases">
        <title>Complete genome sequence of a phthalic acid esters degrading Mycobacterium sp. YC-RL4.</title>
        <authorList>
            <person name="Ren L."/>
            <person name="Fan S."/>
            <person name="Ruth N."/>
            <person name="Jia Y."/>
            <person name="Wang J."/>
            <person name="Qiao C."/>
        </authorList>
    </citation>
    <scope>NUCLEOTIDE SEQUENCE [LARGE SCALE GENOMIC DNA]</scope>
    <source>
        <strain evidence="1 2">YC-RL4</strain>
    </source>
</reference>
<keyword evidence="2" id="KW-1185">Reference proteome</keyword>
<gene>
    <name evidence="1" type="ORF">A7U43_22140</name>
</gene>
<protein>
    <recommendedName>
        <fullName evidence="3">DUF559 domain-containing protein</fullName>
    </recommendedName>
</protein>
<organism evidence="1 2">
    <name type="scientific">Mycobacterium adipatum</name>
    <dbReference type="NCBI Taxonomy" id="1682113"/>
    <lineage>
        <taxon>Bacteria</taxon>
        <taxon>Bacillati</taxon>
        <taxon>Actinomycetota</taxon>
        <taxon>Actinomycetes</taxon>
        <taxon>Mycobacteriales</taxon>
        <taxon>Mycobacteriaceae</taxon>
        <taxon>Mycobacterium</taxon>
    </lineage>
</organism>
<evidence type="ECO:0000313" key="2">
    <source>
        <dbReference type="Proteomes" id="UP000077143"/>
    </source>
</evidence>
<proteinExistence type="predicted"/>
<dbReference type="RefSeq" id="WP_067999427.1">
    <property type="nucleotide sequence ID" value="NZ_CP015596.1"/>
</dbReference>